<keyword evidence="9" id="KW-0175">Coiled coil</keyword>
<proteinExistence type="inferred from homology"/>
<reference evidence="13" key="1">
    <citation type="submission" date="2020-06" db="EMBL/GenBank/DDBJ databases">
        <title>Novel chitinolytic bacterium.</title>
        <authorList>
            <person name="Ungkulpasvich U."/>
            <person name="Kosugi A."/>
            <person name="Uke A."/>
        </authorList>
    </citation>
    <scope>NUCLEOTIDE SEQUENCE</scope>
    <source>
        <strain evidence="13">UUS1-1</strain>
    </source>
</reference>
<comment type="subcellular location">
    <subcellularLocation>
        <location evidence="1">Cell membrane</location>
        <topology evidence="1">Multi-pass membrane protein</topology>
    </subcellularLocation>
</comment>
<evidence type="ECO:0000259" key="12">
    <source>
        <dbReference type="PROSITE" id="PS50885"/>
    </source>
</evidence>
<dbReference type="SUPFAM" id="SSF58104">
    <property type="entry name" value="Methyl-accepting chemotaxis protein (MCP) signaling domain"/>
    <property type="match status" value="1"/>
</dbReference>
<evidence type="ECO:0000256" key="3">
    <source>
        <dbReference type="ARBA" id="ARBA00022500"/>
    </source>
</evidence>
<keyword evidence="2" id="KW-1003">Cell membrane</keyword>
<dbReference type="GO" id="GO:0006935">
    <property type="term" value="P:chemotaxis"/>
    <property type="evidence" value="ECO:0007669"/>
    <property type="project" value="UniProtKB-KW"/>
</dbReference>
<accession>A0A8J6I0M4</accession>
<feature type="coiled-coil region" evidence="9">
    <location>
        <begin position="275"/>
        <end position="309"/>
    </location>
</feature>
<name>A0A8J6I0M4_9FIRM</name>
<dbReference type="PRINTS" id="PR00260">
    <property type="entry name" value="CHEMTRNSDUCR"/>
</dbReference>
<evidence type="ECO:0000259" key="11">
    <source>
        <dbReference type="PROSITE" id="PS50111"/>
    </source>
</evidence>
<sequence>MKLKNKISIGVTVLLCLIGLSIFLVVNDQVTKLVNSSLTQELSSILNLGYRLLDEVYPGPWHRENSRLYKGEQLVNDNYQVVDLIRDQTGALATIFLDNTRIATNVTLETGARAIGTTAAPEVVETVLINGRDFTGEADVAGRPFLTRYTPLRDASGKVIGMWFVGVEKKQAQNLIYRINLALGFIILVGIALGIGATFIFTGFILKPIPLLLDAFQKAAMGDLTAKLPVLAKDEIGQLATGFNQLLNKQRESSVLVQSIAEKVSDSSLQIAVGNEDLSQRTQEEAAALEELSATMQEISASIHQLSANAQKANHFSQTTLNVVKEGEEAIAHTMAAMEQISASSNQIAAIIQVVNDISFQTNLLALNAAVEAARAGEQGRGFAVVAAEVRSLARRAGEAAQEIEALITESVNRVENGNIMAKKSGVILKQIVENTMQTSAAINAVADAIKEQTSATQQIQYSIDQLNQVTQDNAALVEELASSCQFLKHEAERLSNMLNQFKVE</sequence>
<keyword evidence="6 10" id="KW-0472">Membrane</keyword>
<dbReference type="GO" id="GO:0004888">
    <property type="term" value="F:transmembrane signaling receptor activity"/>
    <property type="evidence" value="ECO:0007669"/>
    <property type="project" value="InterPro"/>
</dbReference>
<evidence type="ECO:0000256" key="2">
    <source>
        <dbReference type="ARBA" id="ARBA00022475"/>
    </source>
</evidence>
<evidence type="ECO:0000256" key="6">
    <source>
        <dbReference type="ARBA" id="ARBA00023136"/>
    </source>
</evidence>
<feature type="domain" description="Methyl-accepting transducer" evidence="11">
    <location>
        <begin position="260"/>
        <end position="489"/>
    </location>
</feature>
<comment type="caution">
    <text evidence="13">The sequence shown here is derived from an EMBL/GenBank/DDBJ whole genome shotgun (WGS) entry which is preliminary data.</text>
</comment>
<evidence type="ECO:0000256" key="5">
    <source>
        <dbReference type="ARBA" id="ARBA00022989"/>
    </source>
</evidence>
<feature type="coiled-coil region" evidence="9">
    <location>
        <begin position="478"/>
        <end position="505"/>
    </location>
</feature>
<evidence type="ECO:0000313" key="14">
    <source>
        <dbReference type="Proteomes" id="UP000657177"/>
    </source>
</evidence>
<dbReference type="InterPro" id="IPR004089">
    <property type="entry name" value="MCPsignal_dom"/>
</dbReference>
<dbReference type="GO" id="GO:0005886">
    <property type="term" value="C:plasma membrane"/>
    <property type="evidence" value="ECO:0007669"/>
    <property type="project" value="UniProtKB-SubCell"/>
</dbReference>
<feature type="transmembrane region" description="Helical" evidence="10">
    <location>
        <begin position="179"/>
        <end position="206"/>
    </location>
</feature>
<dbReference type="RefSeq" id="WP_181339909.1">
    <property type="nucleotide sequence ID" value="NZ_JAAKDE010000015.1"/>
</dbReference>
<dbReference type="InterPro" id="IPR029151">
    <property type="entry name" value="Sensor-like_sf"/>
</dbReference>
<keyword evidence="14" id="KW-1185">Reference proteome</keyword>
<evidence type="ECO:0000256" key="9">
    <source>
        <dbReference type="SAM" id="Coils"/>
    </source>
</evidence>
<dbReference type="FunFam" id="1.10.287.950:FF:000001">
    <property type="entry name" value="Methyl-accepting chemotaxis sensory transducer"/>
    <property type="match status" value="1"/>
</dbReference>
<organism evidence="13 14">
    <name type="scientific">Capillibacterium thermochitinicola</name>
    <dbReference type="NCBI Taxonomy" id="2699427"/>
    <lineage>
        <taxon>Bacteria</taxon>
        <taxon>Bacillati</taxon>
        <taxon>Bacillota</taxon>
        <taxon>Capillibacterium</taxon>
    </lineage>
</organism>
<dbReference type="Gene3D" id="1.10.287.950">
    <property type="entry name" value="Methyl-accepting chemotaxis protein"/>
    <property type="match status" value="1"/>
</dbReference>
<keyword evidence="5 10" id="KW-1133">Transmembrane helix</keyword>
<comment type="similarity">
    <text evidence="7">Belongs to the methyl-accepting chemotaxis (MCP) protein family.</text>
</comment>
<dbReference type="SMART" id="SM00304">
    <property type="entry name" value="HAMP"/>
    <property type="match status" value="1"/>
</dbReference>
<dbReference type="EMBL" id="JAAKDE010000015">
    <property type="protein sequence ID" value="MBA2133440.1"/>
    <property type="molecule type" value="Genomic_DNA"/>
</dbReference>
<protein>
    <submittedName>
        <fullName evidence="13">Cache domain-containing protein</fullName>
    </submittedName>
</protein>
<dbReference type="Pfam" id="PF00672">
    <property type="entry name" value="HAMP"/>
    <property type="match status" value="1"/>
</dbReference>
<dbReference type="CDD" id="cd06225">
    <property type="entry name" value="HAMP"/>
    <property type="match status" value="1"/>
</dbReference>
<dbReference type="InterPro" id="IPR003660">
    <property type="entry name" value="HAMP_dom"/>
</dbReference>
<evidence type="ECO:0000313" key="13">
    <source>
        <dbReference type="EMBL" id="MBA2133440.1"/>
    </source>
</evidence>
<keyword evidence="3" id="KW-0145">Chemotaxis</keyword>
<evidence type="ECO:0000256" key="1">
    <source>
        <dbReference type="ARBA" id="ARBA00004651"/>
    </source>
</evidence>
<dbReference type="Pfam" id="PF17202">
    <property type="entry name" value="sCache_3_3"/>
    <property type="match status" value="1"/>
</dbReference>
<evidence type="ECO:0000256" key="10">
    <source>
        <dbReference type="SAM" id="Phobius"/>
    </source>
</evidence>
<feature type="transmembrane region" description="Helical" evidence="10">
    <location>
        <begin position="6"/>
        <end position="26"/>
    </location>
</feature>
<dbReference type="PROSITE" id="PS50885">
    <property type="entry name" value="HAMP"/>
    <property type="match status" value="1"/>
</dbReference>
<dbReference type="SUPFAM" id="SSF103190">
    <property type="entry name" value="Sensory domain-like"/>
    <property type="match status" value="1"/>
</dbReference>
<dbReference type="InterPro" id="IPR033463">
    <property type="entry name" value="sCache_3"/>
</dbReference>
<dbReference type="PANTHER" id="PTHR43531:SF11">
    <property type="entry name" value="METHYL-ACCEPTING CHEMOTAXIS PROTEIN 3"/>
    <property type="match status" value="1"/>
</dbReference>
<dbReference type="SMART" id="SM00283">
    <property type="entry name" value="MA"/>
    <property type="match status" value="1"/>
</dbReference>
<evidence type="ECO:0000256" key="4">
    <source>
        <dbReference type="ARBA" id="ARBA00022692"/>
    </source>
</evidence>
<gene>
    <name evidence="13" type="ORF">G5B42_07790</name>
</gene>
<dbReference type="InterPro" id="IPR004090">
    <property type="entry name" value="Chemotax_Me-accpt_rcpt"/>
</dbReference>
<keyword evidence="8" id="KW-0807">Transducer</keyword>
<evidence type="ECO:0000256" key="8">
    <source>
        <dbReference type="PROSITE-ProRule" id="PRU00284"/>
    </source>
</evidence>
<evidence type="ECO:0000256" key="7">
    <source>
        <dbReference type="ARBA" id="ARBA00029447"/>
    </source>
</evidence>
<dbReference type="InterPro" id="IPR051310">
    <property type="entry name" value="MCP_chemotaxis"/>
</dbReference>
<dbReference type="PROSITE" id="PS50111">
    <property type="entry name" value="CHEMOTAXIS_TRANSDUC_2"/>
    <property type="match status" value="1"/>
</dbReference>
<dbReference type="CDD" id="cd11386">
    <property type="entry name" value="MCP_signal"/>
    <property type="match status" value="1"/>
</dbReference>
<dbReference type="AlphaFoldDB" id="A0A8J6I0M4"/>
<dbReference type="Proteomes" id="UP000657177">
    <property type="component" value="Unassembled WGS sequence"/>
</dbReference>
<dbReference type="PANTHER" id="PTHR43531">
    <property type="entry name" value="PROTEIN ICFG"/>
    <property type="match status" value="1"/>
</dbReference>
<dbReference type="Pfam" id="PF00015">
    <property type="entry name" value="MCPsignal"/>
    <property type="match status" value="1"/>
</dbReference>
<dbReference type="GO" id="GO:0007165">
    <property type="term" value="P:signal transduction"/>
    <property type="evidence" value="ECO:0007669"/>
    <property type="project" value="UniProtKB-KW"/>
</dbReference>
<feature type="domain" description="HAMP" evidence="12">
    <location>
        <begin position="203"/>
        <end position="255"/>
    </location>
</feature>
<keyword evidence="4 10" id="KW-0812">Transmembrane</keyword>